<dbReference type="RefSeq" id="XP_030280740.1">
    <property type="nucleotide sequence ID" value="XM_030424880.1"/>
</dbReference>
<reference evidence="1" key="1">
    <citation type="submission" date="2021-04" db="EMBL/GenBank/DDBJ databases">
        <authorList>
            <consortium name="Wellcome Sanger Institute Data Sharing"/>
        </authorList>
    </citation>
    <scope>NUCLEOTIDE SEQUENCE [LARGE SCALE GENOMIC DNA]</scope>
</reference>
<gene>
    <name evidence="1" type="primary">LOC115586106</name>
</gene>
<dbReference type="PANTHER" id="PTHR31367">
    <property type="entry name" value="CYTOSOLIC 5'-NUCLEOTIDASE 1 FAMILY MEMBER"/>
    <property type="match status" value="1"/>
</dbReference>
<dbReference type="GO" id="GO:0005829">
    <property type="term" value="C:cytosol"/>
    <property type="evidence" value="ECO:0007669"/>
    <property type="project" value="TreeGrafter"/>
</dbReference>
<reference evidence="1" key="2">
    <citation type="submission" date="2025-08" db="UniProtKB">
        <authorList>
            <consortium name="Ensembl"/>
        </authorList>
    </citation>
    <scope>IDENTIFICATION</scope>
</reference>
<evidence type="ECO:0000313" key="2">
    <source>
        <dbReference type="Proteomes" id="UP000472265"/>
    </source>
</evidence>
<dbReference type="GeneTree" id="ENSGT00390000017767"/>
<dbReference type="InParanoid" id="A0A671YJJ7"/>
<dbReference type="AlphaFoldDB" id="A0A671YJJ7"/>
<dbReference type="RefSeq" id="XP_030280741.1">
    <property type="nucleotide sequence ID" value="XM_030424881.1"/>
</dbReference>
<dbReference type="GO" id="GO:0009117">
    <property type="term" value="P:nucleotide metabolic process"/>
    <property type="evidence" value="ECO:0007669"/>
    <property type="project" value="InterPro"/>
</dbReference>
<dbReference type="OMA" id="FCGDAVV"/>
<name>A0A671YJJ7_SPAAU</name>
<dbReference type="InterPro" id="IPR010394">
    <property type="entry name" value="5-nucleotidase"/>
</dbReference>
<accession>A0A671YJJ7</accession>
<dbReference type="Pfam" id="PF06189">
    <property type="entry name" value="5-nucleotidase"/>
    <property type="match status" value="1"/>
</dbReference>
<sequence>MVSTIQNTDVKQKDADLAVVVAVTTRAVFESADDDGGDVYGVGVAFPLLQALHKVNERLLEESPAESLLFDVILITTDDEQQQQCSRITGSTRHYGLEVSRFCFSSQEDFTESLLKNNVQLFLTTDRNEALRASQNGVLSALLDQQLASCPSEQLRVMISGDAVLRPDTDPVPAGQKGAQSFSTQLGQMRQKFGIFNSPLSIVLVTLHGGRESCGDALRTLRSRGVSVDEAHCLAGAPRGPILSVLRSHFLLCDVVSCLEE</sequence>
<dbReference type="Ensembl" id="ENSSAUT00010066014.1">
    <property type="protein sequence ID" value="ENSSAUP00010062973.1"/>
    <property type="gene ID" value="ENSSAUG00010025384.1"/>
</dbReference>
<organism evidence="1 2">
    <name type="scientific">Sparus aurata</name>
    <name type="common">Gilthead sea bream</name>
    <dbReference type="NCBI Taxonomy" id="8175"/>
    <lineage>
        <taxon>Eukaryota</taxon>
        <taxon>Metazoa</taxon>
        <taxon>Chordata</taxon>
        <taxon>Craniata</taxon>
        <taxon>Vertebrata</taxon>
        <taxon>Euteleostomi</taxon>
        <taxon>Actinopterygii</taxon>
        <taxon>Neopterygii</taxon>
        <taxon>Teleostei</taxon>
        <taxon>Neoteleostei</taxon>
        <taxon>Acanthomorphata</taxon>
        <taxon>Eupercaria</taxon>
        <taxon>Spariformes</taxon>
        <taxon>Sparidae</taxon>
        <taxon>Sparus</taxon>
    </lineage>
</organism>
<dbReference type="GO" id="GO:0000287">
    <property type="term" value="F:magnesium ion binding"/>
    <property type="evidence" value="ECO:0007669"/>
    <property type="project" value="InterPro"/>
</dbReference>
<dbReference type="GO" id="GO:0000166">
    <property type="term" value="F:nucleotide binding"/>
    <property type="evidence" value="ECO:0007669"/>
    <property type="project" value="InterPro"/>
</dbReference>
<dbReference type="GO" id="GO:0046085">
    <property type="term" value="P:adenosine metabolic process"/>
    <property type="evidence" value="ECO:0007669"/>
    <property type="project" value="TreeGrafter"/>
</dbReference>
<proteinExistence type="predicted"/>
<reference evidence="1" key="3">
    <citation type="submission" date="2025-09" db="UniProtKB">
        <authorList>
            <consortium name="Ensembl"/>
        </authorList>
    </citation>
    <scope>IDENTIFICATION</scope>
</reference>
<dbReference type="Proteomes" id="UP000472265">
    <property type="component" value="Chromosome 8"/>
</dbReference>
<evidence type="ECO:0000313" key="1">
    <source>
        <dbReference type="Ensembl" id="ENSSAUP00010062973.1"/>
    </source>
</evidence>
<dbReference type="GeneID" id="115586106"/>
<dbReference type="GO" id="GO:0008253">
    <property type="term" value="F:5'-nucleotidase activity"/>
    <property type="evidence" value="ECO:0007669"/>
    <property type="project" value="InterPro"/>
</dbReference>
<protein>
    <submittedName>
        <fullName evidence="1">Cytosolic 5'-nucleotidase 1B-like</fullName>
    </submittedName>
</protein>
<dbReference type="PANTHER" id="PTHR31367:SF3">
    <property type="entry name" value="CYTOSOLIC 5'-NUCLEOTIDASE 1A"/>
    <property type="match status" value="1"/>
</dbReference>
<keyword evidence="2" id="KW-1185">Reference proteome</keyword>
<dbReference type="FunCoup" id="A0A671YJJ7">
    <property type="interactions" value="184"/>
</dbReference>
<dbReference type="RefSeq" id="XP_030280744.1">
    <property type="nucleotide sequence ID" value="XM_030424884.1"/>
</dbReference>
<dbReference type="OrthoDB" id="9994138at2759"/>
<dbReference type="RefSeq" id="XP_030280742.1">
    <property type="nucleotide sequence ID" value="XM_030424882.1"/>
</dbReference>